<evidence type="ECO:0000313" key="2">
    <source>
        <dbReference type="EMBL" id="VFU53088.1"/>
    </source>
</evidence>
<keyword evidence="1" id="KW-1133">Transmembrane helix</keyword>
<name>A0A6N2MJN1_SALVM</name>
<keyword evidence="1" id="KW-0812">Transmembrane</keyword>
<keyword evidence="1" id="KW-0472">Membrane</keyword>
<dbReference type="AlphaFoldDB" id="A0A6N2MJN1"/>
<gene>
    <name evidence="2" type="ORF">SVIM_LOCUS367963</name>
</gene>
<dbReference type="EMBL" id="CAADRP010001818">
    <property type="protein sequence ID" value="VFU53088.1"/>
    <property type="molecule type" value="Genomic_DNA"/>
</dbReference>
<evidence type="ECO:0000256" key="1">
    <source>
        <dbReference type="SAM" id="Phobius"/>
    </source>
</evidence>
<proteinExistence type="predicted"/>
<accession>A0A6N2MJN1</accession>
<feature type="transmembrane region" description="Helical" evidence="1">
    <location>
        <begin position="21"/>
        <end position="43"/>
    </location>
</feature>
<organism evidence="2">
    <name type="scientific">Salix viminalis</name>
    <name type="common">Common osier</name>
    <name type="synonym">Basket willow</name>
    <dbReference type="NCBI Taxonomy" id="40686"/>
    <lineage>
        <taxon>Eukaryota</taxon>
        <taxon>Viridiplantae</taxon>
        <taxon>Streptophyta</taxon>
        <taxon>Embryophyta</taxon>
        <taxon>Tracheophyta</taxon>
        <taxon>Spermatophyta</taxon>
        <taxon>Magnoliopsida</taxon>
        <taxon>eudicotyledons</taxon>
        <taxon>Gunneridae</taxon>
        <taxon>Pentapetalae</taxon>
        <taxon>rosids</taxon>
        <taxon>fabids</taxon>
        <taxon>Malpighiales</taxon>
        <taxon>Salicaceae</taxon>
        <taxon>Saliceae</taxon>
        <taxon>Salix</taxon>
    </lineage>
</organism>
<sequence>MEIQSPGIFTAAIALFTDLNALLSLVSIGTLFVFYMVANAVVYRRHVAIGEMMKESVESDQDPSFKV</sequence>
<reference evidence="2" key="1">
    <citation type="submission" date="2019-03" db="EMBL/GenBank/DDBJ databases">
        <authorList>
            <person name="Mank J."/>
            <person name="Almeida P."/>
        </authorList>
    </citation>
    <scope>NUCLEOTIDE SEQUENCE</scope>
    <source>
        <strain evidence="2">78183</strain>
    </source>
</reference>
<protein>
    <submittedName>
        <fullName evidence="2">Uncharacterized protein</fullName>
    </submittedName>
</protein>